<dbReference type="PROSITE" id="PS50181">
    <property type="entry name" value="FBOX"/>
    <property type="match status" value="1"/>
</dbReference>
<dbReference type="KEGG" id="ein:Eint_050480"/>
<feature type="domain" description="F-box" evidence="1">
    <location>
        <begin position="493"/>
        <end position="540"/>
    </location>
</feature>
<protein>
    <recommendedName>
        <fullName evidence="1">F-box domain-containing protein</fullName>
    </recommendedName>
</protein>
<keyword evidence="3" id="KW-1185">Reference proteome</keyword>
<dbReference type="EMBL" id="CP001946">
    <property type="protein sequence ID" value="ADM11497.1"/>
    <property type="molecule type" value="Genomic_DNA"/>
</dbReference>
<organism evidence="2 3">
    <name type="scientific">Encephalitozoon intestinalis (strain ATCC 50506)</name>
    <name type="common">Microsporidian parasite</name>
    <name type="synonym">Septata intestinalis</name>
    <dbReference type="NCBI Taxonomy" id="876142"/>
    <lineage>
        <taxon>Eukaryota</taxon>
        <taxon>Fungi</taxon>
        <taxon>Fungi incertae sedis</taxon>
        <taxon>Microsporidia</taxon>
        <taxon>Unikaryonidae</taxon>
        <taxon>Encephalitozoon</taxon>
    </lineage>
</organism>
<dbReference type="Proteomes" id="UP000002313">
    <property type="component" value="Chromosome V"/>
</dbReference>
<dbReference type="GeneID" id="9699155"/>
<dbReference type="InterPro" id="IPR011989">
    <property type="entry name" value="ARM-like"/>
</dbReference>
<dbReference type="InterPro" id="IPR001810">
    <property type="entry name" value="F-box_dom"/>
</dbReference>
<evidence type="ECO:0000313" key="3">
    <source>
        <dbReference type="Proteomes" id="UP000002313"/>
    </source>
</evidence>
<accession>E0S769</accession>
<dbReference type="HOGENOM" id="CLU_022546_0_0_1"/>
<dbReference type="SUPFAM" id="SSF48371">
    <property type="entry name" value="ARM repeat"/>
    <property type="match status" value="1"/>
</dbReference>
<dbReference type="AlphaFoldDB" id="E0S769"/>
<evidence type="ECO:0000313" key="2">
    <source>
        <dbReference type="EMBL" id="ADM11497.1"/>
    </source>
</evidence>
<dbReference type="VEuPathDB" id="MicrosporidiaDB:Eint_050480"/>
<dbReference type="RefSeq" id="XP_003072857.1">
    <property type="nucleotide sequence ID" value="XM_003072811.1"/>
</dbReference>
<reference evidence="2 3" key="1">
    <citation type="journal article" date="2010" name="Nat. Commun.">
        <title>The complete sequence of the smallest known nuclear genome from the microsporidian Encephalitozoon intestinalis.</title>
        <authorList>
            <person name="Corradi N."/>
            <person name="Pombert J.-F."/>
            <person name="Farinelli L."/>
            <person name="Didier E.S."/>
            <person name="Keeling P.J."/>
        </authorList>
    </citation>
    <scope>NUCLEOTIDE SEQUENCE [LARGE SCALE GENOMIC DNA]</scope>
    <source>
        <strain evidence="2 3">ATCC 50506</strain>
    </source>
</reference>
<proteinExistence type="predicted"/>
<dbReference type="Gene3D" id="1.25.10.10">
    <property type="entry name" value="Leucine-rich Repeat Variant"/>
    <property type="match status" value="1"/>
</dbReference>
<sequence>MRLEDLFVRLKDDPSAMPEIEREIQRCVSSEDLAPAKELMASAIPEVKFYALKVIEQRVRSKKMAGISLEEEMGFMAGLVQSNESDKAAQVFALLGIYEWPSTFPQFFSIIIDLLSHKKEMGYKILENFLYLCNYSQEINEERKDELKRGCGVMSNAYMPLFDDSMAEHIIPILTESLKMMPRTFDCSIILRRGAGFPEKTIEFLNDGMEMLDIESVIDLASRMDISYGMIICFNNLKDKAPRVSNVKKMYEYVFKGLRKDLITFSASVEFWTKLFGRDGSEEIVGDVLAEVVSIYISIDERQRTEIEGEVFGLFNAICRNYPRSVISFIGVNGDCIGRKLALYFLKKLFGASHSSNVPQDLTFSDPVLCCSLAIYRKDFSAVDYIQYFDLSEKEPCKLVIRILELFPLSAPQLEHILSRCNVSDKTYTNEVIVECFIRLGREEKFTGNWSYDELMRFFFYLKRSPEKFRGLSSSYYRTFLEKGPFDRCFAILRMLGDVPEEILQRIYSDLDTYSLIDTSCFNRDLLGYLENQGPFIQKEIGRLVNEWGVSEDPGDLIVCVKSLVHVIAHASGPSREHKLCPYINELVEILQIDDPTVVKKVSETFNIHTGPFDTYRAVYLFMVSYNSGALENAHSSIVSSLTLCIKQEDGPKAFSETLGIDQSTCINLKEDVLKSQTRRAQSLVRAFLQGYKGKPLNSLYASDFKVKGQNLLGKIPKKEVELEIERSFFGDGMQ</sequence>
<evidence type="ECO:0000259" key="1">
    <source>
        <dbReference type="PROSITE" id="PS50181"/>
    </source>
</evidence>
<gene>
    <name evidence="2" type="ORF">Eint_050480</name>
</gene>
<dbReference type="InterPro" id="IPR016024">
    <property type="entry name" value="ARM-type_fold"/>
</dbReference>
<dbReference type="OrthoDB" id="2188332at2759"/>
<reference evidence="2 3" key="2">
    <citation type="journal article" date="2012" name="Proc. Natl. Acad. Sci. U.S.A.">
        <title>Gain and loss of multiple functionally related, horizontally transferred genes in the reduced genomes of two microsporidian parasites.</title>
        <authorList>
            <person name="Pombert J.-F."/>
            <person name="Selman M."/>
            <person name="Burki F."/>
            <person name="Bardell F.T."/>
            <person name="Farinelli L."/>
            <person name="Solter L.F."/>
            <person name="Whitman D.W."/>
            <person name="Weiss L.M."/>
            <person name="Corradi N."/>
            <person name="Keeling P.J."/>
        </authorList>
    </citation>
    <scope>NUCLEOTIDE SEQUENCE [LARGE SCALE GENOMIC DNA]</scope>
    <source>
        <strain evidence="2 3">ATCC 50506</strain>
    </source>
</reference>
<name>E0S769_ENCIT</name>